<name>A0ABY7U2S0_9SPHN</name>
<feature type="transmembrane region" description="Helical" evidence="2">
    <location>
        <begin position="247"/>
        <end position="268"/>
    </location>
</feature>
<evidence type="ECO:0000259" key="3">
    <source>
        <dbReference type="SMART" id="SM00862"/>
    </source>
</evidence>
<organism evidence="4 5">
    <name type="scientific">Novosphingobium humi</name>
    <dbReference type="NCBI Taxonomy" id="2282397"/>
    <lineage>
        <taxon>Bacteria</taxon>
        <taxon>Pseudomonadati</taxon>
        <taxon>Pseudomonadota</taxon>
        <taxon>Alphaproteobacteria</taxon>
        <taxon>Sphingomonadales</taxon>
        <taxon>Sphingomonadaceae</taxon>
        <taxon>Novosphingobium</taxon>
    </lineage>
</organism>
<keyword evidence="2" id="KW-0812">Transmembrane</keyword>
<keyword evidence="1" id="KW-0238">DNA-binding</keyword>
<geneLocation type="plasmid" evidence="4 5">
    <name>unnamed1</name>
</geneLocation>
<evidence type="ECO:0000256" key="2">
    <source>
        <dbReference type="SAM" id="Phobius"/>
    </source>
</evidence>
<dbReference type="RefSeq" id="WP_273620058.1">
    <property type="nucleotide sequence ID" value="NZ_CP117418.1"/>
</dbReference>
<dbReference type="Proteomes" id="UP001218231">
    <property type="component" value="Plasmid unnamed1"/>
</dbReference>
<accession>A0ABY7U2S0</accession>
<protein>
    <submittedName>
        <fullName evidence="4">Helix-turn-helix domain-containing protein</fullName>
    </submittedName>
</protein>
<keyword evidence="2" id="KW-0472">Membrane</keyword>
<keyword evidence="5" id="KW-1185">Reference proteome</keyword>
<evidence type="ECO:0000313" key="5">
    <source>
        <dbReference type="Proteomes" id="UP001218231"/>
    </source>
</evidence>
<proteinExistence type="predicted"/>
<feature type="domain" description="OmpR/PhoB-type" evidence="3">
    <location>
        <begin position="139"/>
        <end position="217"/>
    </location>
</feature>
<gene>
    <name evidence="4" type="ORF">PQ457_17120</name>
</gene>
<reference evidence="4 5" key="1">
    <citation type="submission" date="2023-02" db="EMBL/GenBank/DDBJ databases">
        <title>Genome sequence of Novosphingobium humi KACC 19094.</title>
        <authorList>
            <person name="Kim S."/>
            <person name="Heo J."/>
            <person name="Kwon S.-W."/>
        </authorList>
    </citation>
    <scope>NUCLEOTIDE SEQUENCE [LARGE SCALE GENOMIC DNA]</scope>
    <source>
        <strain evidence="4 5">KACC 19094</strain>
        <plasmid evidence="4 5">unnamed1</plasmid>
    </source>
</reference>
<keyword evidence="4" id="KW-0614">Plasmid</keyword>
<keyword evidence="2" id="KW-1133">Transmembrane helix</keyword>
<sequence>MASPADRPLRMCKTRCARCVEVIVISPCNICPAAIFQRLRRTAEQKQAAANTVVKTKVLQLRNRYIPGIQSQESLPHARADRPCRHISFPQQKCYKGQYCLLNEVSVSGESSPASPTHRDHAELFTAEVGRMRKAIAAGRSVLQLRLFDYLAERSGDVRAPKEIEVALAVFGTDGVQDSGADSGVRVYVHRLRKRLDDHYRGETGPRLIIPKGEYRIALAMPDSQESIPPSPEPPPLPPEPRQARRWWPMAAAAAGLGVAALAAWAVWPTTSQQDARRNASVLSRGLDAGTQPLILVGDAYGLAETGDRKAVQRMILDPAIKSREDLGQHIRTHPEEFYRLYDFDLRFTPVSSAQAAWTILQALPNASENPRRRPAVLAASKLKPAMLAAGNVVYVGRIANLGPLSATVGAQTQFRLTATDTITDPASGQVFRGSPPLADEHAVRTDYGYLANLPGPAGRGLLISAGMGDFATDQMGSIATNPESLEQISARIGRKRHFEALYEFHSRDGMLMDSRLVTARGLR</sequence>
<dbReference type="EMBL" id="CP117418">
    <property type="protein sequence ID" value="WCT79787.1"/>
    <property type="molecule type" value="Genomic_DNA"/>
</dbReference>
<evidence type="ECO:0000313" key="4">
    <source>
        <dbReference type="EMBL" id="WCT79787.1"/>
    </source>
</evidence>
<dbReference type="InterPro" id="IPR001867">
    <property type="entry name" value="OmpR/PhoB-type_DNA-bd"/>
</dbReference>
<evidence type="ECO:0000256" key="1">
    <source>
        <dbReference type="ARBA" id="ARBA00023125"/>
    </source>
</evidence>
<dbReference type="SMART" id="SM00862">
    <property type="entry name" value="Trans_reg_C"/>
    <property type="match status" value="1"/>
</dbReference>